<feature type="transmembrane region" description="Helical" evidence="7">
    <location>
        <begin position="12"/>
        <end position="30"/>
    </location>
</feature>
<keyword evidence="4 7" id="KW-0472">Membrane</keyword>
<dbReference type="Pfam" id="PF20684">
    <property type="entry name" value="Fung_rhodopsin"/>
    <property type="match status" value="1"/>
</dbReference>
<keyword evidence="2 7" id="KW-0812">Transmembrane</keyword>
<protein>
    <recommendedName>
        <fullName evidence="8">Rhodopsin domain-containing protein</fullName>
    </recommendedName>
</protein>
<dbReference type="Proteomes" id="UP000800039">
    <property type="component" value="Unassembled WGS sequence"/>
</dbReference>
<dbReference type="EMBL" id="ML976615">
    <property type="protein sequence ID" value="KAF1848937.1"/>
    <property type="molecule type" value="Genomic_DNA"/>
</dbReference>
<comment type="subcellular location">
    <subcellularLocation>
        <location evidence="1">Membrane</location>
        <topology evidence="1">Multi-pass membrane protein</topology>
    </subcellularLocation>
</comment>
<evidence type="ECO:0000256" key="6">
    <source>
        <dbReference type="SAM" id="MobiDB-lite"/>
    </source>
</evidence>
<evidence type="ECO:0000256" key="7">
    <source>
        <dbReference type="SAM" id="Phobius"/>
    </source>
</evidence>
<organism evidence="9 10">
    <name type="scientific">Cucurbitaria berberidis CBS 394.84</name>
    <dbReference type="NCBI Taxonomy" id="1168544"/>
    <lineage>
        <taxon>Eukaryota</taxon>
        <taxon>Fungi</taxon>
        <taxon>Dikarya</taxon>
        <taxon>Ascomycota</taxon>
        <taxon>Pezizomycotina</taxon>
        <taxon>Dothideomycetes</taxon>
        <taxon>Pleosporomycetidae</taxon>
        <taxon>Pleosporales</taxon>
        <taxon>Pleosporineae</taxon>
        <taxon>Cucurbitariaceae</taxon>
        <taxon>Cucurbitaria</taxon>
    </lineage>
</organism>
<feature type="transmembrane region" description="Helical" evidence="7">
    <location>
        <begin position="93"/>
        <end position="117"/>
    </location>
</feature>
<gene>
    <name evidence="9" type="ORF">K460DRAFT_384909</name>
</gene>
<dbReference type="InterPro" id="IPR049326">
    <property type="entry name" value="Rhodopsin_dom_fungi"/>
</dbReference>
<evidence type="ECO:0000256" key="2">
    <source>
        <dbReference type="ARBA" id="ARBA00022692"/>
    </source>
</evidence>
<feature type="compositionally biased region" description="Polar residues" evidence="6">
    <location>
        <begin position="394"/>
        <end position="406"/>
    </location>
</feature>
<name>A0A9P4GPH0_9PLEO</name>
<evidence type="ECO:0000256" key="5">
    <source>
        <dbReference type="ARBA" id="ARBA00038359"/>
    </source>
</evidence>
<feature type="domain" description="Rhodopsin" evidence="8">
    <location>
        <begin position="23"/>
        <end position="268"/>
    </location>
</feature>
<evidence type="ECO:0000256" key="1">
    <source>
        <dbReference type="ARBA" id="ARBA00004141"/>
    </source>
</evidence>
<accession>A0A9P4GPH0</accession>
<evidence type="ECO:0000256" key="3">
    <source>
        <dbReference type="ARBA" id="ARBA00022989"/>
    </source>
</evidence>
<comment type="similarity">
    <text evidence="5">Belongs to the SAT4 family.</text>
</comment>
<dbReference type="PANTHER" id="PTHR33048">
    <property type="entry name" value="PTH11-LIKE INTEGRAL MEMBRANE PROTEIN (AFU_ORTHOLOGUE AFUA_5G11245)"/>
    <property type="match status" value="1"/>
</dbReference>
<feature type="compositionally biased region" description="Polar residues" evidence="6">
    <location>
        <begin position="317"/>
        <end position="338"/>
    </location>
</feature>
<evidence type="ECO:0000256" key="4">
    <source>
        <dbReference type="ARBA" id="ARBA00023136"/>
    </source>
</evidence>
<evidence type="ECO:0000259" key="8">
    <source>
        <dbReference type="Pfam" id="PF20684"/>
    </source>
</evidence>
<dbReference type="RefSeq" id="XP_040791500.1">
    <property type="nucleotide sequence ID" value="XM_040935516.1"/>
</dbReference>
<dbReference type="GO" id="GO:0016020">
    <property type="term" value="C:membrane"/>
    <property type="evidence" value="ECO:0007669"/>
    <property type="project" value="UniProtKB-SubCell"/>
</dbReference>
<reference evidence="9" key="1">
    <citation type="submission" date="2020-01" db="EMBL/GenBank/DDBJ databases">
        <authorList>
            <consortium name="DOE Joint Genome Institute"/>
            <person name="Haridas S."/>
            <person name="Albert R."/>
            <person name="Binder M."/>
            <person name="Bloem J."/>
            <person name="Labutti K."/>
            <person name="Salamov A."/>
            <person name="Andreopoulos B."/>
            <person name="Baker S.E."/>
            <person name="Barry K."/>
            <person name="Bills G."/>
            <person name="Bluhm B.H."/>
            <person name="Cannon C."/>
            <person name="Castanera R."/>
            <person name="Culley D.E."/>
            <person name="Daum C."/>
            <person name="Ezra D."/>
            <person name="Gonzalez J.B."/>
            <person name="Henrissat B."/>
            <person name="Kuo A."/>
            <person name="Liang C."/>
            <person name="Lipzen A."/>
            <person name="Lutzoni F."/>
            <person name="Magnuson J."/>
            <person name="Mondo S."/>
            <person name="Nolan M."/>
            <person name="Ohm R."/>
            <person name="Pangilinan J."/>
            <person name="Park H.-J."/>
            <person name="Ramirez L."/>
            <person name="Alfaro M."/>
            <person name="Sun H."/>
            <person name="Tritt A."/>
            <person name="Yoshinaga Y."/>
            <person name="Zwiers L.-H."/>
            <person name="Turgeon B.G."/>
            <person name="Goodwin S.B."/>
            <person name="Spatafora J.W."/>
            <person name="Crous P.W."/>
            <person name="Grigoriev I.V."/>
        </authorList>
    </citation>
    <scope>NUCLEOTIDE SEQUENCE</scope>
    <source>
        <strain evidence="9">CBS 394.84</strain>
    </source>
</reference>
<feature type="transmembrane region" description="Helical" evidence="7">
    <location>
        <begin position="211"/>
        <end position="231"/>
    </location>
</feature>
<dbReference type="AlphaFoldDB" id="A0A9P4GPH0"/>
<feature type="region of interest" description="Disordered" evidence="6">
    <location>
        <begin position="294"/>
        <end position="353"/>
    </location>
</feature>
<sequence>MAMPFNQESWVWYTVAVMMIAARLTSRKMLFRSLKGYQIDDWIMGFFVTVCYTVLIVLSNKWLKMQSNLVPPSFDFSTLTADELSRRRLGSKYVIVVEQTQIAVIWSCKACLLIMYYRLTRTALRNENVAIKLLSAYVALSFVIMEILYFAAWCRPFSEYFAVPTRSKQCNALVHHRIFKAVFNISSDLIMLVIALQMLIRSLLPLKRKLILCGIFSLGIFVVAASILNSYYSFKNPYRSTWIYWYVRESSTAILVANLPFTWTLLRKTFELGDFDETHPPPWTYHSARTAGGRKTAHLMQQSSSTRGVIVGKRPSPTDSNGSKGTTSMSLTGNSSTAKGHASSSVNSPPSSRYETGLLQEAIRPHDFAPASFSPLATDDLTDMDCEQGLVLDNFNSSSPPKITQDGTGGFYMNNRPISPPPRAYLVASSNRSREPSIASLDRRPISPSPSHSSSAVGGNGRPVSASSIGGTGTAGGGRSARDRRTRTKISRDSH</sequence>
<feature type="transmembrane region" description="Helical" evidence="7">
    <location>
        <begin position="243"/>
        <end position="266"/>
    </location>
</feature>
<feature type="compositionally biased region" description="Gly residues" evidence="6">
    <location>
        <begin position="470"/>
        <end position="479"/>
    </location>
</feature>
<comment type="caution">
    <text evidence="9">The sequence shown here is derived from an EMBL/GenBank/DDBJ whole genome shotgun (WGS) entry which is preliminary data.</text>
</comment>
<dbReference type="PANTHER" id="PTHR33048:SF149">
    <property type="entry name" value="UBID FAMILY DECARBOXYLASE"/>
    <property type="match status" value="1"/>
</dbReference>
<feature type="transmembrane region" description="Helical" evidence="7">
    <location>
        <begin position="129"/>
        <end position="152"/>
    </location>
</feature>
<dbReference type="InterPro" id="IPR052337">
    <property type="entry name" value="SAT4-like"/>
</dbReference>
<feature type="transmembrane region" description="Helical" evidence="7">
    <location>
        <begin position="181"/>
        <end position="199"/>
    </location>
</feature>
<evidence type="ECO:0000313" key="9">
    <source>
        <dbReference type="EMBL" id="KAF1848937.1"/>
    </source>
</evidence>
<keyword evidence="3 7" id="KW-1133">Transmembrane helix</keyword>
<proteinExistence type="inferred from homology"/>
<feature type="region of interest" description="Disordered" evidence="6">
    <location>
        <begin position="392"/>
        <end position="495"/>
    </location>
</feature>
<dbReference type="OrthoDB" id="3903189at2759"/>
<evidence type="ECO:0000313" key="10">
    <source>
        <dbReference type="Proteomes" id="UP000800039"/>
    </source>
</evidence>
<feature type="compositionally biased region" description="Low complexity" evidence="6">
    <location>
        <begin position="343"/>
        <end position="352"/>
    </location>
</feature>
<dbReference type="GeneID" id="63852767"/>
<feature type="transmembrane region" description="Helical" evidence="7">
    <location>
        <begin position="42"/>
        <end position="63"/>
    </location>
</feature>
<keyword evidence="10" id="KW-1185">Reference proteome</keyword>